<evidence type="ECO:0000256" key="1">
    <source>
        <dbReference type="SAM" id="MobiDB-lite"/>
    </source>
</evidence>
<keyword evidence="2" id="KW-0732">Signal</keyword>
<keyword evidence="4" id="KW-1185">Reference proteome</keyword>
<dbReference type="Proteomes" id="UP001225378">
    <property type="component" value="Chromosome"/>
</dbReference>
<dbReference type="AlphaFoldDB" id="A0AAU7NU35"/>
<name>A0AAU7NU35_9GAMM</name>
<organism evidence="3 4">
    <name type="scientific">Methylomarinum roseum</name>
    <dbReference type="NCBI Taxonomy" id="3067653"/>
    <lineage>
        <taxon>Bacteria</taxon>
        <taxon>Pseudomonadati</taxon>
        <taxon>Pseudomonadota</taxon>
        <taxon>Gammaproteobacteria</taxon>
        <taxon>Methylococcales</taxon>
        <taxon>Methylococcaceae</taxon>
        <taxon>Methylomarinum</taxon>
    </lineage>
</organism>
<sequence>MKRLSLLLLLCLAQSAMAEHVKNINPNYSEGSNRKVEKLNQATEVLRDPPLALDKIKQTITDAGDTNKPSSPPSPIKDPTQINGSFNDALRRLSTNRSGNQSANKLPEISLSAKTYSEDGKNTSAILSINDKLYFIKPGGGFSFMQDNEIYQVQVESIDLHSVRIRLLPMNEILILR</sequence>
<reference evidence="3 4" key="1">
    <citation type="journal article" date="2024" name="Microbiology">
        <title>Methylomarinum rosea sp. nov., a novel halophilic methanotrophic bacterium from the hypersaline Lake Elton.</title>
        <authorList>
            <person name="Suleimanov R.Z."/>
            <person name="Oshkin I.Y."/>
            <person name="Danilova O.V."/>
            <person name="Suzina N.E."/>
            <person name="Dedysh S.N."/>
        </authorList>
    </citation>
    <scope>NUCLEOTIDE SEQUENCE [LARGE SCALE GENOMIC DNA]</scope>
    <source>
        <strain evidence="3 4">Ch1-1</strain>
    </source>
</reference>
<dbReference type="KEGG" id="mech:Q9L42_019340"/>
<accession>A0AAU7NU35</accession>
<evidence type="ECO:0000256" key="2">
    <source>
        <dbReference type="SAM" id="SignalP"/>
    </source>
</evidence>
<protein>
    <recommendedName>
        <fullName evidence="5">Type IV pilus biogenesis protein PilP</fullName>
    </recommendedName>
</protein>
<feature type="chain" id="PRO_5043986263" description="Type IV pilus biogenesis protein PilP" evidence="2">
    <location>
        <begin position="19"/>
        <end position="177"/>
    </location>
</feature>
<evidence type="ECO:0000313" key="3">
    <source>
        <dbReference type="EMBL" id="XBS20473.1"/>
    </source>
</evidence>
<evidence type="ECO:0008006" key="5">
    <source>
        <dbReference type="Google" id="ProtNLM"/>
    </source>
</evidence>
<dbReference type="EMBL" id="CP157743">
    <property type="protein sequence ID" value="XBS20473.1"/>
    <property type="molecule type" value="Genomic_DNA"/>
</dbReference>
<gene>
    <name evidence="3" type="ORF">Q9L42_019340</name>
</gene>
<evidence type="ECO:0000313" key="4">
    <source>
        <dbReference type="Proteomes" id="UP001225378"/>
    </source>
</evidence>
<dbReference type="RefSeq" id="WP_349431642.1">
    <property type="nucleotide sequence ID" value="NZ_CP157743.1"/>
</dbReference>
<feature type="region of interest" description="Disordered" evidence="1">
    <location>
        <begin position="60"/>
        <end position="83"/>
    </location>
</feature>
<proteinExistence type="predicted"/>
<feature type="signal peptide" evidence="2">
    <location>
        <begin position="1"/>
        <end position="18"/>
    </location>
</feature>